<keyword evidence="1" id="KW-0732">Signal</keyword>
<gene>
    <name evidence="3" type="primary">Dyak\GE21336</name>
    <name evidence="3" type="synonym">dyak_GLEANR_5102</name>
    <name evidence="3" type="synonym">GE21336</name>
    <name evidence="3" type="ORF">Dyak_GE21336</name>
</gene>
<reference evidence="3 4" key="2">
    <citation type="journal article" date="2007" name="PLoS Biol.">
        <title>Principles of genome evolution in the Drosophila melanogaster species group.</title>
        <authorList>
            <person name="Ranz J.M."/>
            <person name="Maurin D."/>
            <person name="Chan Y.S."/>
            <person name="von Grotthuss M."/>
            <person name="Hillier L.W."/>
            <person name="Roote J."/>
            <person name="Ashburner M."/>
            <person name="Bergman C.M."/>
        </authorList>
    </citation>
    <scope>NUCLEOTIDE SEQUENCE [LARGE SCALE GENOMIC DNA]</scope>
    <source>
        <strain evidence="4">Tai18E2 / Tucson 14021-0261.01</strain>
    </source>
</reference>
<feature type="domain" description="Chitin-binding type-2" evidence="2">
    <location>
        <begin position="34"/>
        <end position="97"/>
    </location>
</feature>
<dbReference type="SUPFAM" id="SSF57625">
    <property type="entry name" value="Invertebrate chitin-binding proteins"/>
    <property type="match status" value="1"/>
</dbReference>
<evidence type="ECO:0000313" key="4">
    <source>
        <dbReference type="Proteomes" id="UP000002282"/>
    </source>
</evidence>
<reference evidence="3 4" key="1">
    <citation type="journal article" date="2007" name="Nature">
        <title>Evolution of genes and genomes on the Drosophila phylogeny.</title>
        <authorList>
            <consortium name="Drosophila 12 Genomes Consortium"/>
            <person name="Clark A.G."/>
            <person name="Eisen M.B."/>
            <person name="Smith D.R."/>
            <person name="Bergman C.M."/>
            <person name="Oliver B."/>
            <person name="Markow T.A."/>
            <person name="Kaufman T.C."/>
            <person name="Kellis M."/>
            <person name="Gelbart W."/>
            <person name="Iyer V.N."/>
            <person name="Pollard D.A."/>
            <person name="Sackton T.B."/>
            <person name="Larracuente A.M."/>
            <person name="Singh N.D."/>
            <person name="Abad J.P."/>
            <person name="Abt D.N."/>
            <person name="Adryan B."/>
            <person name="Aguade M."/>
            <person name="Akashi H."/>
            <person name="Anderson W.W."/>
            <person name="Aquadro C.F."/>
            <person name="Ardell D.H."/>
            <person name="Arguello R."/>
            <person name="Artieri C.G."/>
            <person name="Barbash D.A."/>
            <person name="Barker D."/>
            <person name="Barsanti P."/>
            <person name="Batterham P."/>
            <person name="Batzoglou S."/>
            <person name="Begun D."/>
            <person name="Bhutkar A."/>
            <person name="Blanco E."/>
            <person name="Bosak S.A."/>
            <person name="Bradley R.K."/>
            <person name="Brand A.D."/>
            <person name="Brent M.R."/>
            <person name="Brooks A.N."/>
            <person name="Brown R.H."/>
            <person name="Butlin R.K."/>
            <person name="Caggese C."/>
            <person name="Calvi B.R."/>
            <person name="Bernardo de Carvalho A."/>
            <person name="Caspi A."/>
            <person name="Castrezana S."/>
            <person name="Celniker S.E."/>
            <person name="Chang J.L."/>
            <person name="Chapple C."/>
            <person name="Chatterji S."/>
            <person name="Chinwalla A."/>
            <person name="Civetta A."/>
            <person name="Clifton S.W."/>
            <person name="Comeron J.M."/>
            <person name="Costello J.C."/>
            <person name="Coyne J.A."/>
            <person name="Daub J."/>
            <person name="David R.G."/>
            <person name="Delcher A.L."/>
            <person name="Delehaunty K."/>
            <person name="Do C.B."/>
            <person name="Ebling H."/>
            <person name="Edwards K."/>
            <person name="Eickbush T."/>
            <person name="Evans J.D."/>
            <person name="Filipski A."/>
            <person name="Findeiss S."/>
            <person name="Freyhult E."/>
            <person name="Fulton L."/>
            <person name="Fulton R."/>
            <person name="Garcia A.C."/>
            <person name="Gardiner A."/>
            <person name="Garfield D.A."/>
            <person name="Garvin B.E."/>
            <person name="Gibson G."/>
            <person name="Gilbert D."/>
            <person name="Gnerre S."/>
            <person name="Godfrey J."/>
            <person name="Good R."/>
            <person name="Gotea V."/>
            <person name="Gravely B."/>
            <person name="Greenberg A.J."/>
            <person name="Griffiths-Jones S."/>
            <person name="Gross S."/>
            <person name="Guigo R."/>
            <person name="Gustafson E.A."/>
            <person name="Haerty W."/>
            <person name="Hahn M.W."/>
            <person name="Halligan D.L."/>
            <person name="Halpern A.L."/>
            <person name="Halter G.M."/>
            <person name="Han M.V."/>
            <person name="Heger A."/>
            <person name="Hillier L."/>
            <person name="Hinrichs A.S."/>
            <person name="Holmes I."/>
            <person name="Hoskins R.A."/>
            <person name="Hubisz M.J."/>
            <person name="Hultmark D."/>
            <person name="Huntley M.A."/>
            <person name="Jaffe D.B."/>
            <person name="Jagadeeshan S."/>
            <person name="Jeck W.R."/>
            <person name="Johnson J."/>
            <person name="Jones C.D."/>
            <person name="Jordan W.C."/>
            <person name="Karpen G.H."/>
            <person name="Kataoka E."/>
            <person name="Keightley P.D."/>
            <person name="Kheradpour P."/>
            <person name="Kirkness E.F."/>
            <person name="Koerich L.B."/>
            <person name="Kristiansen K."/>
            <person name="Kudrna D."/>
            <person name="Kulathinal R.J."/>
            <person name="Kumar S."/>
            <person name="Kwok R."/>
            <person name="Lander E."/>
            <person name="Langley C.H."/>
            <person name="Lapoint R."/>
            <person name="Lazzaro B.P."/>
            <person name="Lee S.J."/>
            <person name="Levesque L."/>
            <person name="Li R."/>
            <person name="Lin C.F."/>
            <person name="Lin M.F."/>
            <person name="Lindblad-Toh K."/>
            <person name="Llopart A."/>
            <person name="Long M."/>
            <person name="Low L."/>
            <person name="Lozovsky E."/>
            <person name="Lu J."/>
            <person name="Luo M."/>
            <person name="Machado C.A."/>
            <person name="Makalowski W."/>
            <person name="Marzo M."/>
            <person name="Matsuda M."/>
            <person name="Matzkin L."/>
            <person name="McAllister B."/>
            <person name="McBride C.S."/>
            <person name="McKernan B."/>
            <person name="McKernan K."/>
            <person name="Mendez-Lago M."/>
            <person name="Minx P."/>
            <person name="Mollenhauer M.U."/>
            <person name="Montooth K."/>
            <person name="Mount S.M."/>
            <person name="Mu X."/>
            <person name="Myers E."/>
            <person name="Negre B."/>
            <person name="Newfeld S."/>
            <person name="Nielsen R."/>
            <person name="Noor M.A."/>
            <person name="O'Grady P."/>
            <person name="Pachter L."/>
            <person name="Papaceit M."/>
            <person name="Parisi M.J."/>
            <person name="Parisi M."/>
            <person name="Parts L."/>
            <person name="Pedersen J.S."/>
            <person name="Pesole G."/>
            <person name="Phillippy A.M."/>
            <person name="Ponting C.P."/>
            <person name="Pop M."/>
            <person name="Porcelli D."/>
            <person name="Powell J.R."/>
            <person name="Prohaska S."/>
            <person name="Pruitt K."/>
            <person name="Puig M."/>
            <person name="Quesneville H."/>
            <person name="Ram K.R."/>
            <person name="Rand D."/>
            <person name="Rasmussen M.D."/>
            <person name="Reed L.K."/>
            <person name="Reenan R."/>
            <person name="Reily A."/>
            <person name="Remington K.A."/>
            <person name="Rieger T.T."/>
            <person name="Ritchie M.G."/>
            <person name="Robin C."/>
            <person name="Rogers Y.H."/>
            <person name="Rohde C."/>
            <person name="Rozas J."/>
            <person name="Rubenfield M.J."/>
            <person name="Ruiz A."/>
            <person name="Russo S."/>
            <person name="Salzberg S.L."/>
            <person name="Sanchez-Gracia A."/>
            <person name="Saranga D.J."/>
            <person name="Sato H."/>
            <person name="Schaeffer S.W."/>
            <person name="Schatz M.C."/>
            <person name="Schlenke T."/>
            <person name="Schwartz R."/>
            <person name="Segarra C."/>
            <person name="Singh R.S."/>
            <person name="Sirot L."/>
            <person name="Sirota M."/>
            <person name="Sisneros N.B."/>
            <person name="Smith C.D."/>
            <person name="Smith T.F."/>
            <person name="Spieth J."/>
            <person name="Stage D.E."/>
            <person name="Stark A."/>
            <person name="Stephan W."/>
            <person name="Strausberg R.L."/>
            <person name="Strempel S."/>
            <person name="Sturgill D."/>
            <person name="Sutton G."/>
            <person name="Sutton G.G."/>
            <person name="Tao W."/>
            <person name="Teichmann S."/>
            <person name="Tobari Y.N."/>
            <person name="Tomimura Y."/>
            <person name="Tsolas J.M."/>
            <person name="Valente V.L."/>
            <person name="Venter E."/>
            <person name="Venter J.C."/>
            <person name="Vicario S."/>
            <person name="Vieira F.G."/>
            <person name="Vilella A.J."/>
            <person name="Villasante A."/>
            <person name="Walenz B."/>
            <person name="Wang J."/>
            <person name="Wasserman M."/>
            <person name="Watts T."/>
            <person name="Wilson D."/>
            <person name="Wilson R.K."/>
            <person name="Wing R.A."/>
            <person name="Wolfner M.F."/>
            <person name="Wong A."/>
            <person name="Wong G.K."/>
            <person name="Wu C.I."/>
            <person name="Wu G."/>
            <person name="Yamamoto D."/>
            <person name="Yang H.P."/>
            <person name="Yang S.P."/>
            <person name="Yorke J.A."/>
            <person name="Yoshida K."/>
            <person name="Zdobnov E."/>
            <person name="Zhang P."/>
            <person name="Zhang Y."/>
            <person name="Zimin A.V."/>
            <person name="Baldwin J."/>
            <person name="Abdouelleil A."/>
            <person name="Abdulkadir J."/>
            <person name="Abebe A."/>
            <person name="Abera B."/>
            <person name="Abreu J."/>
            <person name="Acer S.C."/>
            <person name="Aftuck L."/>
            <person name="Alexander A."/>
            <person name="An P."/>
            <person name="Anderson E."/>
            <person name="Anderson S."/>
            <person name="Arachi H."/>
            <person name="Azer M."/>
            <person name="Bachantsang P."/>
            <person name="Barry A."/>
            <person name="Bayul T."/>
            <person name="Berlin A."/>
            <person name="Bessette D."/>
            <person name="Bloom T."/>
            <person name="Blye J."/>
            <person name="Boguslavskiy L."/>
            <person name="Bonnet C."/>
            <person name="Boukhgalter B."/>
            <person name="Bourzgui I."/>
            <person name="Brown A."/>
            <person name="Cahill P."/>
            <person name="Channer S."/>
            <person name="Cheshatsang Y."/>
            <person name="Chuda L."/>
            <person name="Citroen M."/>
            <person name="Collymore A."/>
            <person name="Cooke P."/>
            <person name="Costello M."/>
            <person name="D'Aco K."/>
            <person name="Daza R."/>
            <person name="De Haan G."/>
            <person name="DeGray S."/>
            <person name="DeMaso C."/>
            <person name="Dhargay N."/>
            <person name="Dooley K."/>
            <person name="Dooley E."/>
            <person name="Doricent M."/>
            <person name="Dorje P."/>
            <person name="Dorjee K."/>
            <person name="Dupes A."/>
            <person name="Elong R."/>
            <person name="Falk J."/>
            <person name="Farina A."/>
            <person name="Faro S."/>
            <person name="Ferguson D."/>
            <person name="Fisher S."/>
            <person name="Foley C.D."/>
            <person name="Franke A."/>
            <person name="Friedrich D."/>
            <person name="Gadbois L."/>
            <person name="Gearin G."/>
            <person name="Gearin C.R."/>
            <person name="Giannoukos G."/>
            <person name="Goode T."/>
            <person name="Graham J."/>
            <person name="Grandbois E."/>
            <person name="Grewal S."/>
            <person name="Gyaltsen K."/>
            <person name="Hafez N."/>
            <person name="Hagos B."/>
            <person name="Hall J."/>
            <person name="Henson C."/>
            <person name="Hollinger A."/>
            <person name="Honan T."/>
            <person name="Huard M.D."/>
            <person name="Hughes L."/>
            <person name="Hurhula B."/>
            <person name="Husby M.E."/>
            <person name="Kamat A."/>
            <person name="Kanga B."/>
            <person name="Kashin S."/>
            <person name="Khazanovich D."/>
            <person name="Kisner P."/>
            <person name="Lance K."/>
            <person name="Lara M."/>
            <person name="Lee W."/>
            <person name="Lennon N."/>
            <person name="Letendre F."/>
            <person name="LeVine R."/>
            <person name="Lipovsky A."/>
            <person name="Liu X."/>
            <person name="Liu J."/>
            <person name="Liu S."/>
            <person name="Lokyitsang T."/>
            <person name="Lokyitsang Y."/>
            <person name="Lubonja R."/>
            <person name="Lui A."/>
            <person name="MacDonald P."/>
            <person name="Magnisalis V."/>
            <person name="Maru K."/>
            <person name="Matthews C."/>
            <person name="McCusker W."/>
            <person name="McDonough S."/>
            <person name="Mehta T."/>
            <person name="Meldrim J."/>
            <person name="Meneus L."/>
            <person name="Mihai O."/>
            <person name="Mihalev A."/>
            <person name="Mihova T."/>
            <person name="Mittelman R."/>
            <person name="Mlenga V."/>
            <person name="Montmayeur A."/>
            <person name="Mulrain L."/>
            <person name="Navidi A."/>
            <person name="Naylor J."/>
            <person name="Negash T."/>
            <person name="Nguyen T."/>
            <person name="Nguyen N."/>
            <person name="Nicol R."/>
            <person name="Norbu C."/>
            <person name="Norbu N."/>
            <person name="Novod N."/>
            <person name="O'Neill B."/>
            <person name="Osman S."/>
            <person name="Markiewicz E."/>
            <person name="Oyono O.L."/>
            <person name="Patti C."/>
            <person name="Phunkhang P."/>
            <person name="Pierre F."/>
            <person name="Priest M."/>
            <person name="Raghuraman S."/>
            <person name="Rege F."/>
            <person name="Reyes R."/>
            <person name="Rise C."/>
            <person name="Rogov P."/>
            <person name="Ross K."/>
            <person name="Ryan E."/>
            <person name="Settipalli S."/>
            <person name="Shea T."/>
            <person name="Sherpa N."/>
            <person name="Shi L."/>
            <person name="Shih D."/>
            <person name="Sparrow T."/>
            <person name="Spaulding J."/>
            <person name="Stalker J."/>
            <person name="Stange-Thomann N."/>
            <person name="Stavropoulos S."/>
            <person name="Stone C."/>
            <person name="Strader C."/>
            <person name="Tesfaye S."/>
            <person name="Thomson T."/>
            <person name="Thoulutsang Y."/>
            <person name="Thoulutsang D."/>
            <person name="Topham K."/>
            <person name="Topping I."/>
            <person name="Tsamla T."/>
            <person name="Vassiliev H."/>
            <person name="Vo A."/>
            <person name="Wangchuk T."/>
            <person name="Wangdi T."/>
            <person name="Weiand M."/>
            <person name="Wilkinson J."/>
            <person name="Wilson A."/>
            <person name="Yadav S."/>
            <person name="Young G."/>
            <person name="Yu Q."/>
            <person name="Zembek L."/>
            <person name="Zhong D."/>
            <person name="Zimmer A."/>
            <person name="Zwirko Z."/>
            <person name="Jaffe D.B."/>
            <person name="Alvarez P."/>
            <person name="Brockman W."/>
            <person name="Butler J."/>
            <person name="Chin C."/>
            <person name="Gnerre S."/>
            <person name="Grabherr M."/>
            <person name="Kleber M."/>
            <person name="Mauceli E."/>
            <person name="MacCallum I."/>
        </authorList>
    </citation>
    <scope>NUCLEOTIDE SEQUENCE [LARGE SCALE GENOMIC DNA]</scope>
    <source>
        <strain evidence="4">Tai18E2 / Tucson 14021-0261.01</strain>
    </source>
</reference>
<dbReference type="EMBL" id="CM000159">
    <property type="protein sequence ID" value="EDW93224.2"/>
    <property type="molecule type" value="Genomic_DNA"/>
</dbReference>
<feature type="chain" id="PRO_5006458934" description="Chitin-binding type-2 domain-containing protein" evidence="1">
    <location>
        <begin position="18"/>
        <end position="177"/>
    </location>
</feature>
<keyword evidence="4" id="KW-1185">Reference proteome</keyword>
<name>B4PGK6_DROYA</name>
<evidence type="ECO:0000259" key="2">
    <source>
        <dbReference type="PROSITE" id="PS50940"/>
    </source>
</evidence>
<accession>B4PGK6</accession>
<evidence type="ECO:0000313" key="3">
    <source>
        <dbReference type="EMBL" id="EDW93224.2"/>
    </source>
</evidence>
<proteinExistence type="predicted"/>
<protein>
    <recommendedName>
        <fullName evidence="2">Chitin-binding type-2 domain-containing protein</fullName>
    </recommendedName>
</protein>
<feature type="signal peptide" evidence="1">
    <location>
        <begin position="1"/>
        <end position="17"/>
    </location>
</feature>
<dbReference type="GO" id="GO:0005576">
    <property type="term" value="C:extracellular region"/>
    <property type="evidence" value="ECO:0007669"/>
    <property type="project" value="InterPro"/>
</dbReference>
<dbReference type="GO" id="GO:0008061">
    <property type="term" value="F:chitin binding"/>
    <property type="evidence" value="ECO:0007669"/>
    <property type="project" value="InterPro"/>
</dbReference>
<dbReference type="OrthoDB" id="7857752at2759"/>
<organism evidence="3 4">
    <name type="scientific">Drosophila yakuba</name>
    <name type="common">Fruit fly</name>
    <dbReference type="NCBI Taxonomy" id="7245"/>
    <lineage>
        <taxon>Eukaryota</taxon>
        <taxon>Metazoa</taxon>
        <taxon>Ecdysozoa</taxon>
        <taxon>Arthropoda</taxon>
        <taxon>Hexapoda</taxon>
        <taxon>Insecta</taxon>
        <taxon>Pterygota</taxon>
        <taxon>Neoptera</taxon>
        <taxon>Endopterygota</taxon>
        <taxon>Diptera</taxon>
        <taxon>Brachycera</taxon>
        <taxon>Muscomorpha</taxon>
        <taxon>Ephydroidea</taxon>
        <taxon>Drosophilidae</taxon>
        <taxon>Drosophila</taxon>
        <taxon>Sophophora</taxon>
    </lineage>
</organism>
<dbReference type="InterPro" id="IPR002557">
    <property type="entry name" value="Chitin-bd_dom"/>
</dbReference>
<dbReference type="AlphaFoldDB" id="B4PGK6"/>
<sequence>MRLCIMFLLLLATGLSALPASEFDDQNSTTWTAEEACSEVTKSTIIENQEDPTCRTYVYCYVTKGSVTSLIRNCKTNQYFDPISKMCSSQVPAKCSAEATEPPIQYPTEPSTESSEICEGITKSSIMKNEDDPTCKSYIYCYVSNGSVFSLTKTCKTGEYFDATLYLCSSTKPDYCV</sequence>
<evidence type="ECO:0000256" key="1">
    <source>
        <dbReference type="SAM" id="SignalP"/>
    </source>
</evidence>
<dbReference type="PROSITE" id="PS50940">
    <property type="entry name" value="CHIT_BIND_II"/>
    <property type="match status" value="2"/>
</dbReference>
<feature type="domain" description="Chitin-binding type-2" evidence="2">
    <location>
        <begin position="115"/>
        <end position="177"/>
    </location>
</feature>
<dbReference type="HOGENOM" id="CLU_1770051_0_0_1"/>
<dbReference type="Proteomes" id="UP000002282">
    <property type="component" value="Chromosome 3L"/>
</dbReference>
<dbReference type="KEGG" id="dya:Dyak_GE21336"/>
<dbReference type="InterPro" id="IPR036508">
    <property type="entry name" value="Chitin-bd_dom_sf"/>
</dbReference>